<dbReference type="InterPro" id="IPR053164">
    <property type="entry name" value="IS1016-like_transposase"/>
</dbReference>
<dbReference type="PANTHER" id="PTHR47163">
    <property type="entry name" value="DDE_TNP_IS1595 DOMAIN-CONTAINING PROTEIN"/>
    <property type="match status" value="1"/>
</dbReference>
<dbReference type="AlphaFoldDB" id="A0A0F9IB17"/>
<dbReference type="Pfam" id="PF12760">
    <property type="entry name" value="Zn_ribbon_IS1595"/>
    <property type="match status" value="1"/>
</dbReference>
<gene>
    <name evidence="2" type="ORF">LCGC14_1601380</name>
</gene>
<dbReference type="EMBL" id="LAZR01012845">
    <property type="protein sequence ID" value="KKM24811.1"/>
    <property type="molecule type" value="Genomic_DNA"/>
</dbReference>
<evidence type="ECO:0000259" key="1">
    <source>
        <dbReference type="SMART" id="SM01126"/>
    </source>
</evidence>
<comment type="caution">
    <text evidence="2">The sequence shown here is derived from an EMBL/GenBank/DDBJ whole genome shotgun (WGS) entry which is preliminary data.</text>
</comment>
<reference evidence="2" key="1">
    <citation type="journal article" date="2015" name="Nature">
        <title>Complex archaea that bridge the gap between prokaryotes and eukaryotes.</title>
        <authorList>
            <person name="Spang A."/>
            <person name="Saw J.H."/>
            <person name="Jorgensen S.L."/>
            <person name="Zaremba-Niedzwiedzka K."/>
            <person name="Martijn J."/>
            <person name="Lind A.E."/>
            <person name="van Eijk R."/>
            <person name="Schleper C."/>
            <person name="Guy L."/>
            <person name="Ettema T.J."/>
        </authorList>
    </citation>
    <scope>NUCLEOTIDE SEQUENCE</scope>
</reference>
<feature type="domain" description="ISXO2-like transposase" evidence="1">
    <location>
        <begin position="128"/>
        <end position="279"/>
    </location>
</feature>
<dbReference type="InterPro" id="IPR024442">
    <property type="entry name" value="Transposase_Zn_ribbon"/>
</dbReference>
<dbReference type="PANTHER" id="PTHR47163:SF2">
    <property type="entry name" value="SI:DKEY-17M8.2"/>
    <property type="match status" value="1"/>
</dbReference>
<sequence>MPTAKMNLPALIKRFHSEEKCRAFLEELRWPNGVACPRCGGTVISRIRDRGQFDCDSCRYQFSVKAGTVMQDSKLPFTKWFIATFLLCEAKKGMSAKQLQRTLGGTYRTAWHLSHRIRAAMGQAAQTQLRGIVEVDETFIAPRRKRYPRTDRGADGNLKLGPRLGKKVVILGAVERGGQVRLRLASERSKRTLGEFLIAEVAGDAEAIYTDDWIGYRHMIADEDTRHETVNHGAKEWVRGDVHTNTAEGVWSLLKRSLVGAFHKVSVKHLDAYLERVKDKARGIGDWKTGKSIYGESHLQVVTYKHLARKDYPSTFGIIVHIPQDGGKVKVHKVNEKKYPLKMSLTAHRLWRYQDES</sequence>
<protein>
    <recommendedName>
        <fullName evidence="1">ISXO2-like transposase domain-containing protein</fullName>
    </recommendedName>
</protein>
<evidence type="ECO:0000313" key="2">
    <source>
        <dbReference type="EMBL" id="KKM24811.1"/>
    </source>
</evidence>
<organism evidence="2">
    <name type="scientific">marine sediment metagenome</name>
    <dbReference type="NCBI Taxonomy" id="412755"/>
    <lineage>
        <taxon>unclassified sequences</taxon>
        <taxon>metagenomes</taxon>
        <taxon>ecological metagenomes</taxon>
    </lineage>
</organism>
<dbReference type="NCBIfam" id="NF033547">
    <property type="entry name" value="transpos_IS1595"/>
    <property type="match status" value="1"/>
</dbReference>
<dbReference type="SMART" id="SM01126">
    <property type="entry name" value="DDE_Tnp_IS1595"/>
    <property type="match status" value="1"/>
</dbReference>
<name>A0A0F9IB17_9ZZZZ</name>
<proteinExistence type="predicted"/>
<dbReference type="Pfam" id="PF12762">
    <property type="entry name" value="DDE_Tnp_IS1595"/>
    <property type="match status" value="1"/>
</dbReference>
<dbReference type="InterPro" id="IPR024445">
    <property type="entry name" value="Tnp_ISXO2-like"/>
</dbReference>
<accession>A0A0F9IB17</accession>